<evidence type="ECO:0000313" key="4">
    <source>
        <dbReference type="Proteomes" id="UP000476934"/>
    </source>
</evidence>
<sequence>MTEKFIRNEQFNFIKKQIALIKDSTKKNVPPNVLTAVIDLANANILGLFPNPSVDQQEILDLSKLKTDDEYEQYIQRLSTFLVPFPTITEQQLKKMFPKNKKLKLPDLSIIDHSQLTYLSWDDLRSNKKFIVYELDGKMVGIECKFTPTSKHNICSLCHHVGEVAYFSTVTKAKKSKNPDYYKSIGNFICTDSSECNKKITNVSYLTTFLRDSLGM</sequence>
<dbReference type="Gene3D" id="1.20.1280.250">
    <property type="match status" value="1"/>
</dbReference>
<dbReference type="Proteomes" id="UP000476934">
    <property type="component" value="Unassembled WGS sequence"/>
</dbReference>
<reference evidence="3 4" key="1">
    <citation type="submission" date="2020-03" db="EMBL/GenBank/DDBJ databases">
        <title>Bacillus aquiflavi sp. nov., isolated from yellow water of strong flavor Chinese baijiu in Yibin region of China.</title>
        <authorList>
            <person name="Xie J."/>
        </authorList>
    </citation>
    <scope>NUCLEOTIDE SEQUENCE [LARGE SCALE GENOMIC DNA]</scope>
    <source>
        <strain evidence="3 4">Gsoil 114</strain>
    </source>
</reference>
<comment type="caution">
    <text evidence="3">The sequence shown here is derived from an EMBL/GenBank/DDBJ whole genome shotgun (WGS) entry which is preliminary data.</text>
</comment>
<keyword evidence="3" id="KW-0251">Elongation factor</keyword>
<dbReference type="Pfam" id="PF07299">
    <property type="entry name" value="EF-G-binding_N"/>
    <property type="match status" value="1"/>
</dbReference>
<proteinExistence type="predicted"/>
<evidence type="ECO:0000259" key="2">
    <source>
        <dbReference type="Pfam" id="PF16571"/>
    </source>
</evidence>
<dbReference type="InterPro" id="IPR038344">
    <property type="entry name" value="EF-G_N_sf"/>
</dbReference>
<dbReference type="InterPro" id="IPR010841">
    <property type="entry name" value="EF-G-binding_N"/>
</dbReference>
<protein>
    <submittedName>
        <fullName evidence="3">Elongation factor G-binding protein</fullName>
    </submittedName>
</protein>
<keyword evidence="4" id="KW-1185">Reference proteome</keyword>
<dbReference type="RefSeq" id="WP_025729640.1">
    <property type="nucleotide sequence ID" value="NZ_JAAIWK010000003.1"/>
</dbReference>
<dbReference type="InterPro" id="IPR032330">
    <property type="entry name" value="EF-G-binding_C"/>
</dbReference>
<dbReference type="CDD" id="cd16342">
    <property type="entry name" value="FusC_FusB"/>
    <property type="match status" value="1"/>
</dbReference>
<feature type="domain" description="Elongation factor G-binding protein C-terminal treble-clef zinc-finger" evidence="2">
    <location>
        <begin position="100"/>
        <end position="201"/>
    </location>
</feature>
<evidence type="ECO:0000259" key="1">
    <source>
        <dbReference type="Pfam" id="PF07299"/>
    </source>
</evidence>
<name>A0A6M0P2M8_9BACI</name>
<organism evidence="3 4">
    <name type="scientific">Heyndrickxia ginsengihumi</name>
    <dbReference type="NCBI Taxonomy" id="363870"/>
    <lineage>
        <taxon>Bacteria</taxon>
        <taxon>Bacillati</taxon>
        <taxon>Bacillota</taxon>
        <taxon>Bacilli</taxon>
        <taxon>Bacillales</taxon>
        <taxon>Bacillaceae</taxon>
        <taxon>Heyndrickxia</taxon>
    </lineage>
</organism>
<dbReference type="GO" id="GO:0003746">
    <property type="term" value="F:translation elongation factor activity"/>
    <property type="evidence" value="ECO:0007669"/>
    <property type="project" value="UniProtKB-KW"/>
</dbReference>
<dbReference type="EMBL" id="JAAIWK010000003">
    <property type="protein sequence ID" value="NEY18932.1"/>
    <property type="molecule type" value="Genomic_DNA"/>
</dbReference>
<keyword evidence="3" id="KW-0648">Protein biosynthesis</keyword>
<dbReference type="AlphaFoldDB" id="A0A6M0P2M8"/>
<dbReference type="Pfam" id="PF16571">
    <property type="entry name" value="FBP_C"/>
    <property type="match status" value="1"/>
</dbReference>
<accession>A0A6M0P2M8</accession>
<evidence type="ECO:0000313" key="3">
    <source>
        <dbReference type="EMBL" id="NEY18932.1"/>
    </source>
</evidence>
<gene>
    <name evidence="3" type="ORF">G4D61_02975</name>
</gene>
<feature type="domain" description="Elongation factor G-binding protein N-terminal" evidence="1">
    <location>
        <begin position="5"/>
        <end position="86"/>
    </location>
</feature>